<comment type="caution">
    <text evidence="2">The sequence shown here is derived from an EMBL/GenBank/DDBJ whole genome shotgun (WGS) entry which is preliminary data.</text>
</comment>
<dbReference type="InterPro" id="IPR012854">
    <property type="entry name" value="Cu_amine_oxidase-like_N"/>
</dbReference>
<reference evidence="3" key="1">
    <citation type="journal article" date="2019" name="Int. J. Syst. Evol. Microbiol.">
        <title>The Global Catalogue of Microorganisms (GCM) 10K type strain sequencing project: providing services to taxonomists for standard genome sequencing and annotation.</title>
        <authorList>
            <consortium name="The Broad Institute Genomics Platform"/>
            <consortium name="The Broad Institute Genome Sequencing Center for Infectious Disease"/>
            <person name="Wu L."/>
            <person name="Ma J."/>
        </authorList>
    </citation>
    <scope>NUCLEOTIDE SEQUENCE [LARGE SCALE GENOMIC DNA]</scope>
    <source>
        <strain evidence="3">PCU 280</strain>
    </source>
</reference>
<dbReference type="EMBL" id="JBHSTE010000001">
    <property type="protein sequence ID" value="MFC6331318.1"/>
    <property type="molecule type" value="Genomic_DNA"/>
</dbReference>
<keyword evidence="3" id="KW-1185">Reference proteome</keyword>
<name>A0ABW1UYU1_9BACL</name>
<feature type="domain" description="Copper amine oxidase-like N-terminal" evidence="1">
    <location>
        <begin position="24"/>
        <end position="75"/>
    </location>
</feature>
<evidence type="ECO:0000313" key="3">
    <source>
        <dbReference type="Proteomes" id="UP001596233"/>
    </source>
</evidence>
<gene>
    <name evidence="2" type="ORF">ACFP56_01670</name>
</gene>
<dbReference type="RefSeq" id="WP_379230435.1">
    <property type="nucleotide sequence ID" value="NZ_JBHSTE010000001.1"/>
</dbReference>
<accession>A0ABW1UYU1</accession>
<sequence length="191" mass="21492">MKGKKIMLFICVIMVWGSTIVFANASSQKIKVLVNDVSLGEVGALIDNSTYLPLRRIGESLNAIIEWNASSKTAMIYSPNVHMFVYNSSGGSETTFGEVSKGFNGKIKVFAQVDDVQFKLNAVRFTIVDPSGKETQIQRIPVDKNRDNYWFVTDETSYRFSSSGKYTLRCYMQTEFSEDWVVTSEKIITST</sequence>
<organism evidence="2 3">
    <name type="scientific">Paenibacillus septentrionalis</name>
    <dbReference type="NCBI Taxonomy" id="429342"/>
    <lineage>
        <taxon>Bacteria</taxon>
        <taxon>Bacillati</taxon>
        <taxon>Bacillota</taxon>
        <taxon>Bacilli</taxon>
        <taxon>Bacillales</taxon>
        <taxon>Paenibacillaceae</taxon>
        <taxon>Paenibacillus</taxon>
    </lineage>
</organism>
<evidence type="ECO:0000313" key="2">
    <source>
        <dbReference type="EMBL" id="MFC6331318.1"/>
    </source>
</evidence>
<proteinExistence type="predicted"/>
<dbReference type="Proteomes" id="UP001596233">
    <property type="component" value="Unassembled WGS sequence"/>
</dbReference>
<dbReference type="Pfam" id="PF07833">
    <property type="entry name" value="Cu_amine_oxidN1"/>
    <property type="match status" value="1"/>
</dbReference>
<evidence type="ECO:0000259" key="1">
    <source>
        <dbReference type="Pfam" id="PF07833"/>
    </source>
</evidence>
<protein>
    <submittedName>
        <fullName evidence="2">Stalk domain-containing protein</fullName>
    </submittedName>
</protein>